<feature type="chain" id="PRO_5009602203" description="Cyanovirin-N domain-containing protein" evidence="1">
    <location>
        <begin position="20"/>
        <end position="194"/>
    </location>
</feature>
<dbReference type="Pfam" id="PF08881">
    <property type="entry name" value="CVNH"/>
    <property type="match status" value="1"/>
</dbReference>
<evidence type="ECO:0000313" key="4">
    <source>
        <dbReference type="Proteomes" id="UP000176998"/>
    </source>
</evidence>
<dbReference type="AlphaFoldDB" id="A0A1G4AWA9"/>
<dbReference type="GeneID" id="34564406"/>
<evidence type="ECO:0000259" key="2">
    <source>
        <dbReference type="Pfam" id="PF08881"/>
    </source>
</evidence>
<gene>
    <name evidence="3" type="ORF">CORC01_11270</name>
</gene>
<evidence type="ECO:0000313" key="3">
    <source>
        <dbReference type="EMBL" id="OHE93405.1"/>
    </source>
</evidence>
<dbReference type="InterPro" id="IPR011058">
    <property type="entry name" value="Cyanovirin-N"/>
</dbReference>
<accession>A0A1G4AWA9</accession>
<reference evidence="3 4" key="1">
    <citation type="submission" date="2016-09" db="EMBL/GenBank/DDBJ databases">
        <authorList>
            <person name="Capua I."/>
            <person name="De Benedictis P."/>
            <person name="Joannis T."/>
            <person name="Lombin L.H."/>
            <person name="Cattoli G."/>
        </authorList>
    </citation>
    <scope>NUCLEOTIDE SEQUENCE [LARGE SCALE GENOMIC DNA]</scope>
    <source>
        <strain evidence="3 4">IMI 309357</strain>
    </source>
</reference>
<sequence>MIIPSISLVLLMAACGMMAAPHEPSTLLNTMQNRAVKKIPANFNASCSDVRFFDPRDLVDEGSKKKDSTPYLVAKCGDGKGGERCSWMPLTACFANADGAIVYQRYGAFFKSCTECKYEHTDGNMRCICSGPKGAVTSVVNLNNFLDNRGGLLGCHRFGGNPIGCNEHEMMAIRFHTNPAIIPDEPDWAFEGGL</sequence>
<feature type="domain" description="Cyanovirin-N" evidence="2">
    <location>
        <begin position="43"/>
        <end position="153"/>
    </location>
</feature>
<dbReference type="Gene3D" id="2.30.60.10">
    <property type="entry name" value="Cyanovirin-N"/>
    <property type="match status" value="1"/>
</dbReference>
<dbReference type="EMBL" id="MJBS01000120">
    <property type="protein sequence ID" value="OHE93405.1"/>
    <property type="molecule type" value="Genomic_DNA"/>
</dbReference>
<keyword evidence="1" id="KW-0732">Signal</keyword>
<evidence type="ECO:0000256" key="1">
    <source>
        <dbReference type="SAM" id="SignalP"/>
    </source>
</evidence>
<name>A0A1G4AWA9_9PEZI</name>
<dbReference type="Proteomes" id="UP000176998">
    <property type="component" value="Unassembled WGS sequence"/>
</dbReference>
<dbReference type="SUPFAM" id="SSF51322">
    <property type="entry name" value="Cyanovirin-N"/>
    <property type="match status" value="1"/>
</dbReference>
<dbReference type="OrthoDB" id="4835502at2759"/>
<feature type="signal peptide" evidence="1">
    <location>
        <begin position="1"/>
        <end position="19"/>
    </location>
</feature>
<proteinExistence type="predicted"/>
<dbReference type="InterPro" id="IPR036673">
    <property type="entry name" value="Cyanovirin-N_sf"/>
</dbReference>
<organism evidence="3 4">
    <name type="scientific">Colletotrichum orchidophilum</name>
    <dbReference type="NCBI Taxonomy" id="1209926"/>
    <lineage>
        <taxon>Eukaryota</taxon>
        <taxon>Fungi</taxon>
        <taxon>Dikarya</taxon>
        <taxon>Ascomycota</taxon>
        <taxon>Pezizomycotina</taxon>
        <taxon>Sordariomycetes</taxon>
        <taxon>Hypocreomycetidae</taxon>
        <taxon>Glomerellales</taxon>
        <taxon>Glomerellaceae</taxon>
        <taxon>Colletotrichum</taxon>
    </lineage>
</organism>
<dbReference type="RefSeq" id="XP_022470570.1">
    <property type="nucleotide sequence ID" value="XM_022622896.1"/>
</dbReference>
<comment type="caution">
    <text evidence="3">The sequence shown here is derived from an EMBL/GenBank/DDBJ whole genome shotgun (WGS) entry which is preliminary data.</text>
</comment>
<keyword evidence="4" id="KW-1185">Reference proteome</keyword>
<protein>
    <recommendedName>
        <fullName evidence="2">Cyanovirin-N domain-containing protein</fullName>
    </recommendedName>
</protein>